<reference evidence="2 3" key="1">
    <citation type="submission" date="2016-03" db="EMBL/GenBank/DDBJ databases">
        <title>Complete genome sequence of Pedobacter cryoconitis PAMC 27485.</title>
        <authorList>
            <person name="Lee J."/>
            <person name="Kim O.-S."/>
        </authorList>
    </citation>
    <scope>NUCLEOTIDE SEQUENCE [LARGE SCALE GENOMIC DNA]</scope>
    <source>
        <strain evidence="2 3">PAMC 27485</strain>
    </source>
</reference>
<feature type="transmembrane region" description="Helical" evidence="1">
    <location>
        <begin position="7"/>
        <end position="27"/>
    </location>
</feature>
<keyword evidence="3" id="KW-1185">Reference proteome</keyword>
<evidence type="ECO:0000256" key="1">
    <source>
        <dbReference type="SAM" id="Phobius"/>
    </source>
</evidence>
<keyword evidence="1" id="KW-1133">Transmembrane helix</keyword>
<gene>
    <name evidence="2" type="ORF">AY601_4789</name>
</gene>
<keyword evidence="1" id="KW-0812">Transmembrane</keyword>
<organism evidence="2 3">
    <name type="scientific">Pedobacter cryoconitis</name>
    <dbReference type="NCBI Taxonomy" id="188932"/>
    <lineage>
        <taxon>Bacteria</taxon>
        <taxon>Pseudomonadati</taxon>
        <taxon>Bacteroidota</taxon>
        <taxon>Sphingobacteriia</taxon>
        <taxon>Sphingobacteriales</taxon>
        <taxon>Sphingobacteriaceae</taxon>
        <taxon>Pedobacter</taxon>
    </lineage>
</organism>
<dbReference type="InterPro" id="IPR027056">
    <property type="entry name" value="Gluconate_2DH_su3"/>
</dbReference>
<dbReference type="EMBL" id="CP014504">
    <property type="protein sequence ID" value="AMQ01617.1"/>
    <property type="molecule type" value="Genomic_DNA"/>
</dbReference>
<keyword evidence="1" id="KW-0472">Membrane</keyword>
<dbReference type="OrthoDB" id="6385145at2"/>
<dbReference type="RefSeq" id="WP_068406083.1">
    <property type="nucleotide sequence ID" value="NZ_CP014504.1"/>
</dbReference>
<dbReference type="PATRIC" id="fig|188932.3.peg.4965"/>
<proteinExistence type="predicted"/>
<dbReference type="Proteomes" id="UP000071561">
    <property type="component" value="Chromosome"/>
</dbReference>
<evidence type="ECO:0000313" key="2">
    <source>
        <dbReference type="EMBL" id="AMQ01617.1"/>
    </source>
</evidence>
<sequence length="217" mass="23293">MERRDAVRNIAFLMGGALSATTIGVFLDSCNTPSTKKGSGLFSADQDQLITEVADIIIPSTKTPGAKAAGVGPWISMMVRDCYPKEAQDVFVKGLEDLEARSKKEYNNSFLKISVKERGELLGKVRDETVAAQKADGEKAAAAEKAKGTGKTLTNTVKAAKYGPQGPSYFFAIARDLTMLGYFTSEIGATQALEYIDVPGRYNGCVDLKPGQKVYSS</sequence>
<name>A0A127VJY0_9SPHI</name>
<accession>A0A127VJY0</accession>
<dbReference type="Pfam" id="PF13618">
    <property type="entry name" value="Gluconate_2-dh3"/>
    <property type="match status" value="1"/>
</dbReference>
<dbReference type="KEGG" id="pcm:AY601_4789"/>
<evidence type="ECO:0000313" key="3">
    <source>
        <dbReference type="Proteomes" id="UP000071561"/>
    </source>
</evidence>
<protein>
    <submittedName>
        <fullName evidence="2">Twin-arginine translocation pathway signal protein</fullName>
    </submittedName>
</protein>
<dbReference type="AlphaFoldDB" id="A0A127VJY0"/>